<gene>
    <name evidence="7" type="ORF">HF682_13690</name>
</gene>
<dbReference type="InterPro" id="IPR000889">
    <property type="entry name" value="Glutathione_peroxidase"/>
</dbReference>
<keyword evidence="3 5" id="KW-0560">Oxidoreductase</keyword>
<dbReference type="PROSITE" id="PS00460">
    <property type="entry name" value="GLUTATHIONE_PEROXID_1"/>
    <property type="match status" value="1"/>
</dbReference>
<keyword evidence="2 5" id="KW-0575">Peroxidase</keyword>
<evidence type="ECO:0000256" key="4">
    <source>
        <dbReference type="PIRSR" id="PIRSR000303-1"/>
    </source>
</evidence>
<evidence type="ECO:0000259" key="6">
    <source>
        <dbReference type="PROSITE" id="PS51352"/>
    </source>
</evidence>
<dbReference type="PIRSF" id="PIRSF000303">
    <property type="entry name" value="Glutathion_perox"/>
    <property type="match status" value="1"/>
</dbReference>
<accession>A0A847SJW8</accession>
<dbReference type="Pfam" id="PF00255">
    <property type="entry name" value="GSHPx"/>
    <property type="match status" value="1"/>
</dbReference>
<dbReference type="RefSeq" id="WP_168877881.1">
    <property type="nucleotide sequence ID" value="NZ_JABAIM010000003.1"/>
</dbReference>
<dbReference type="InterPro" id="IPR036249">
    <property type="entry name" value="Thioredoxin-like_sf"/>
</dbReference>
<dbReference type="PRINTS" id="PR01011">
    <property type="entry name" value="GLUTPROXDASE"/>
</dbReference>
<dbReference type="PANTHER" id="PTHR11592">
    <property type="entry name" value="GLUTATHIONE PEROXIDASE"/>
    <property type="match status" value="1"/>
</dbReference>
<evidence type="ECO:0000256" key="3">
    <source>
        <dbReference type="ARBA" id="ARBA00023002"/>
    </source>
</evidence>
<dbReference type="SUPFAM" id="SSF52833">
    <property type="entry name" value="Thioredoxin-like"/>
    <property type="match status" value="1"/>
</dbReference>
<dbReference type="InterPro" id="IPR013766">
    <property type="entry name" value="Thioredoxin_domain"/>
</dbReference>
<evidence type="ECO:0000313" key="8">
    <source>
        <dbReference type="Proteomes" id="UP000587991"/>
    </source>
</evidence>
<evidence type="ECO:0000256" key="1">
    <source>
        <dbReference type="ARBA" id="ARBA00006926"/>
    </source>
</evidence>
<dbReference type="CDD" id="cd00340">
    <property type="entry name" value="GSH_Peroxidase"/>
    <property type="match status" value="1"/>
</dbReference>
<dbReference type="GO" id="GO:0004601">
    <property type="term" value="F:peroxidase activity"/>
    <property type="evidence" value="ECO:0007669"/>
    <property type="project" value="UniProtKB-KW"/>
</dbReference>
<dbReference type="PROSITE" id="PS51355">
    <property type="entry name" value="GLUTATHIONE_PEROXID_3"/>
    <property type="match status" value="1"/>
</dbReference>
<dbReference type="Proteomes" id="UP000587991">
    <property type="component" value="Unassembled WGS sequence"/>
</dbReference>
<dbReference type="PROSITE" id="PS00763">
    <property type="entry name" value="GLUTATHIONE_PEROXID_2"/>
    <property type="match status" value="1"/>
</dbReference>
<dbReference type="InterPro" id="IPR029760">
    <property type="entry name" value="GPX_CS"/>
</dbReference>
<evidence type="ECO:0000313" key="7">
    <source>
        <dbReference type="EMBL" id="NLR76212.1"/>
    </source>
</evidence>
<proteinExistence type="inferred from homology"/>
<comment type="caution">
    <text evidence="7">The sequence shown here is derived from an EMBL/GenBank/DDBJ whole genome shotgun (WGS) entry which is preliminary data.</text>
</comment>
<dbReference type="EMBL" id="JABAIM010000003">
    <property type="protein sequence ID" value="NLR76212.1"/>
    <property type="molecule type" value="Genomic_DNA"/>
</dbReference>
<evidence type="ECO:0000256" key="5">
    <source>
        <dbReference type="RuleBase" id="RU000499"/>
    </source>
</evidence>
<dbReference type="GO" id="GO:0034599">
    <property type="term" value="P:cellular response to oxidative stress"/>
    <property type="evidence" value="ECO:0007669"/>
    <property type="project" value="TreeGrafter"/>
</dbReference>
<reference evidence="7 8" key="1">
    <citation type="submission" date="2020-04" db="EMBL/GenBank/DDBJ databases">
        <title>Draft genome of Leeia sp. IMCC25680.</title>
        <authorList>
            <person name="Song J."/>
            <person name="Cho J.-C."/>
        </authorList>
    </citation>
    <scope>NUCLEOTIDE SEQUENCE [LARGE SCALE GENOMIC DNA]</scope>
    <source>
        <strain evidence="7 8">IMCC25680</strain>
    </source>
</reference>
<dbReference type="Gene3D" id="3.40.30.10">
    <property type="entry name" value="Glutaredoxin"/>
    <property type="match status" value="1"/>
</dbReference>
<dbReference type="PANTHER" id="PTHR11592:SF78">
    <property type="entry name" value="GLUTATHIONE PEROXIDASE"/>
    <property type="match status" value="1"/>
</dbReference>
<sequence length="163" mass="17780">MTTAFDFSAQTLNGETVDLARFRGQVLLIVNTASQCGFTPQYAGLQALHEKYASQGLVVLGFPCNQFARQEPGDAAEIGAFCERNYGVSFTMFDKIEVIGDGTHPLYSFLKASAPGLLGTEGIKWNFTKFLVGRDGQVLDRYAPTTKPEAMQQDIEKALQASV</sequence>
<name>A0A847SJW8_9NEIS</name>
<feature type="domain" description="Thioredoxin" evidence="6">
    <location>
        <begin position="1"/>
        <end position="160"/>
    </location>
</feature>
<protein>
    <recommendedName>
        <fullName evidence="5">Glutathione peroxidase</fullName>
    </recommendedName>
</protein>
<evidence type="ECO:0000256" key="2">
    <source>
        <dbReference type="ARBA" id="ARBA00022559"/>
    </source>
</evidence>
<dbReference type="PROSITE" id="PS51352">
    <property type="entry name" value="THIOREDOXIN_2"/>
    <property type="match status" value="1"/>
</dbReference>
<dbReference type="FunFam" id="3.40.30.10:FF:000010">
    <property type="entry name" value="Glutathione peroxidase"/>
    <property type="match status" value="1"/>
</dbReference>
<comment type="similarity">
    <text evidence="1 5">Belongs to the glutathione peroxidase family.</text>
</comment>
<keyword evidence="8" id="KW-1185">Reference proteome</keyword>
<dbReference type="AlphaFoldDB" id="A0A847SJW8"/>
<dbReference type="InterPro" id="IPR029759">
    <property type="entry name" value="GPX_AS"/>
</dbReference>
<organism evidence="7 8">
    <name type="scientific">Leeia aquatica</name>
    <dbReference type="NCBI Taxonomy" id="2725557"/>
    <lineage>
        <taxon>Bacteria</taxon>
        <taxon>Pseudomonadati</taxon>
        <taxon>Pseudomonadota</taxon>
        <taxon>Betaproteobacteria</taxon>
        <taxon>Neisseriales</taxon>
        <taxon>Leeiaceae</taxon>
        <taxon>Leeia</taxon>
    </lineage>
</organism>
<feature type="active site" evidence="4">
    <location>
        <position position="36"/>
    </location>
</feature>